<keyword evidence="2" id="KW-1185">Reference proteome</keyword>
<gene>
    <name evidence="1" type="ORF">IC229_32815</name>
</gene>
<evidence type="ECO:0000313" key="2">
    <source>
        <dbReference type="Proteomes" id="UP000598820"/>
    </source>
</evidence>
<dbReference type="RefSeq" id="WP_190892838.1">
    <property type="nucleotide sequence ID" value="NZ_JACWZY010000056.1"/>
</dbReference>
<dbReference type="EMBL" id="JACWZY010000056">
    <property type="protein sequence ID" value="MBD2705439.1"/>
    <property type="molecule type" value="Genomic_DNA"/>
</dbReference>
<evidence type="ECO:0000313" key="1">
    <source>
        <dbReference type="EMBL" id="MBD2705439.1"/>
    </source>
</evidence>
<proteinExistence type="predicted"/>
<dbReference type="Proteomes" id="UP000598820">
    <property type="component" value="Unassembled WGS sequence"/>
</dbReference>
<comment type="caution">
    <text evidence="1">The sequence shown here is derived from an EMBL/GenBank/DDBJ whole genome shotgun (WGS) entry which is preliminary data.</text>
</comment>
<sequence>MSDEKKKMTEGNCAICGRFGKLSFEHVPPQSAFNDRPIFVQNHTHLTDENSPLHGKKAKSNKGFGGYTLCISCNNLTGDWYARDFGTFAHQGMAIISNIQEPQYYITGEYFIKPLNVIKQIMTMFMSADKSGILQSQSDLVRLLLDRESNLWPERYKIFLYSNLSSVKRLWGYSVVFDEELGMQKWSEINFRPFGYLLADESIAAHEDMLDITYFSRYEYNQDATLILRTPYLPVSSPELGRYG</sequence>
<dbReference type="AlphaFoldDB" id="A0A927AW37"/>
<reference evidence="1" key="1">
    <citation type="submission" date="2020-09" db="EMBL/GenBank/DDBJ databases">
        <authorList>
            <person name="Kim M.K."/>
        </authorList>
    </citation>
    <scope>NUCLEOTIDE SEQUENCE</scope>
    <source>
        <strain evidence="1">BT702</strain>
    </source>
</reference>
<accession>A0A927AW37</accession>
<organism evidence="1 2">
    <name type="scientific">Spirosoma profusum</name>
    <dbReference type="NCBI Taxonomy" id="2771354"/>
    <lineage>
        <taxon>Bacteria</taxon>
        <taxon>Pseudomonadati</taxon>
        <taxon>Bacteroidota</taxon>
        <taxon>Cytophagia</taxon>
        <taxon>Cytophagales</taxon>
        <taxon>Cytophagaceae</taxon>
        <taxon>Spirosoma</taxon>
    </lineage>
</organism>
<name>A0A927AW37_9BACT</name>
<protein>
    <submittedName>
        <fullName evidence="1">Uncharacterized protein</fullName>
    </submittedName>
</protein>